<dbReference type="InterPro" id="IPR001279">
    <property type="entry name" value="Metallo-B-lactamas"/>
</dbReference>
<dbReference type="InterPro" id="IPR036866">
    <property type="entry name" value="RibonucZ/Hydroxyglut_hydro"/>
</dbReference>
<dbReference type="Pfam" id="PF12706">
    <property type="entry name" value="Lactamase_B_2"/>
    <property type="match status" value="1"/>
</dbReference>
<sequence>MELTVLGCSGSAPAPQSPSSGYLLRSGDSLIAIDLGNGTMGPLQRFADPFDLDALLLTHLHPDHCADTSPLVVYLRFRPNPPYDIKQRRLPVYAPPEAPSRLAAIFAPSKEELAETDLSDTFEFRPPPVEPVRIGAFDIRAIPVDHLCPTWGLRIEAEGRVFAFTGDTGPSDGIAKLAAGADVLLAEASWLDHPDQPAGMHLSGKQAGAAAASAGAARLLLTHYSPWTDQDALLKEASDAFGGPTELVRADATYPI</sequence>
<comment type="caution">
    <text evidence="3">The sequence shown here is derived from an EMBL/GenBank/DDBJ whole genome shotgun (WGS) entry which is preliminary data.</text>
</comment>
<evidence type="ECO:0000313" key="4">
    <source>
        <dbReference type="Proteomes" id="UP001500979"/>
    </source>
</evidence>
<feature type="domain" description="Metallo-beta-lactamase" evidence="2">
    <location>
        <begin position="18"/>
        <end position="205"/>
    </location>
</feature>
<evidence type="ECO:0000259" key="2">
    <source>
        <dbReference type="SMART" id="SM00849"/>
    </source>
</evidence>
<reference evidence="3 4" key="1">
    <citation type="journal article" date="2019" name="Int. J. Syst. Evol. Microbiol.">
        <title>The Global Catalogue of Microorganisms (GCM) 10K type strain sequencing project: providing services to taxonomists for standard genome sequencing and annotation.</title>
        <authorList>
            <consortium name="The Broad Institute Genomics Platform"/>
            <consortium name="The Broad Institute Genome Sequencing Center for Infectious Disease"/>
            <person name="Wu L."/>
            <person name="Ma J."/>
        </authorList>
    </citation>
    <scope>NUCLEOTIDE SEQUENCE [LARGE SCALE GENOMIC DNA]</scope>
    <source>
        <strain evidence="3 4">JCM 9383</strain>
    </source>
</reference>
<dbReference type="Proteomes" id="UP001500979">
    <property type="component" value="Unassembled WGS sequence"/>
</dbReference>
<accession>A0ABN3VHK1</accession>
<dbReference type="CDD" id="cd07716">
    <property type="entry name" value="RNaseZ_short-form-like_MBL-fold"/>
    <property type="match status" value="1"/>
</dbReference>
<dbReference type="SMART" id="SM00849">
    <property type="entry name" value="Lactamase_B"/>
    <property type="match status" value="1"/>
</dbReference>
<feature type="compositionally biased region" description="Low complexity" evidence="1">
    <location>
        <begin position="9"/>
        <end position="20"/>
    </location>
</feature>
<name>A0ABN3VHK1_9PSEU</name>
<proteinExistence type="predicted"/>
<protein>
    <submittedName>
        <fullName evidence="3">MBL fold metallo-hydrolase</fullName>
    </submittedName>
</protein>
<dbReference type="PANTHER" id="PTHR46018">
    <property type="entry name" value="ZINC PHOSPHODIESTERASE ELAC PROTEIN 1"/>
    <property type="match status" value="1"/>
</dbReference>
<evidence type="ECO:0000256" key="1">
    <source>
        <dbReference type="SAM" id="MobiDB-lite"/>
    </source>
</evidence>
<dbReference type="SUPFAM" id="SSF56281">
    <property type="entry name" value="Metallo-hydrolase/oxidoreductase"/>
    <property type="match status" value="1"/>
</dbReference>
<evidence type="ECO:0000313" key="3">
    <source>
        <dbReference type="EMBL" id="GAA2797094.1"/>
    </source>
</evidence>
<dbReference type="RefSeq" id="WP_344680978.1">
    <property type="nucleotide sequence ID" value="NZ_BAAAUX010000014.1"/>
</dbReference>
<feature type="region of interest" description="Disordered" evidence="1">
    <location>
        <begin position="1"/>
        <end position="20"/>
    </location>
</feature>
<dbReference type="EMBL" id="BAAAUX010000014">
    <property type="protein sequence ID" value="GAA2797094.1"/>
    <property type="molecule type" value="Genomic_DNA"/>
</dbReference>
<dbReference type="Gene3D" id="3.60.15.10">
    <property type="entry name" value="Ribonuclease Z/Hydroxyacylglutathione hydrolase-like"/>
    <property type="match status" value="1"/>
</dbReference>
<gene>
    <name evidence="3" type="ORF">GCM10010470_35310</name>
</gene>
<dbReference type="PANTHER" id="PTHR46018:SF4">
    <property type="entry name" value="METALLO-HYDROLASE YHFI-RELATED"/>
    <property type="match status" value="1"/>
</dbReference>
<organism evidence="3 4">
    <name type="scientific">Saccharopolyspora taberi</name>
    <dbReference type="NCBI Taxonomy" id="60895"/>
    <lineage>
        <taxon>Bacteria</taxon>
        <taxon>Bacillati</taxon>
        <taxon>Actinomycetota</taxon>
        <taxon>Actinomycetes</taxon>
        <taxon>Pseudonocardiales</taxon>
        <taxon>Pseudonocardiaceae</taxon>
        <taxon>Saccharopolyspora</taxon>
    </lineage>
</organism>
<keyword evidence="4" id="KW-1185">Reference proteome</keyword>